<dbReference type="AlphaFoldDB" id="Q16D15"/>
<reference evidence="4 5" key="1">
    <citation type="journal article" date="2007" name="J. Bacteriol.">
        <title>The complete genome sequence of Roseobacter denitrificans reveals a mixotrophic rather than photosynthetic metabolism.</title>
        <authorList>
            <person name="Swingley W.D."/>
            <person name="Sadekar S."/>
            <person name="Mastrian S.D."/>
            <person name="Matthies H.J."/>
            <person name="Hao J."/>
            <person name="Ramos H."/>
            <person name="Acharya C.R."/>
            <person name="Conrad A.L."/>
            <person name="Taylor H.L."/>
            <person name="Dejesa L.C."/>
            <person name="Shah M.K."/>
            <person name="O'huallachain M.E."/>
            <person name="Lince M.T."/>
            <person name="Blankenship R.E."/>
            <person name="Beatty J.T."/>
            <person name="Touchman J.W."/>
        </authorList>
    </citation>
    <scope>NUCLEOTIDE SEQUENCE [LARGE SCALE GENOMIC DNA]</scope>
    <source>
        <strain evidence="5">ATCC 33942 / OCh 114</strain>
    </source>
</reference>
<dbReference type="KEGG" id="rde:RD1_0412"/>
<dbReference type="Proteomes" id="UP000007029">
    <property type="component" value="Chromosome"/>
</dbReference>
<evidence type="ECO:0000256" key="2">
    <source>
        <dbReference type="ARBA" id="ARBA00022801"/>
    </source>
</evidence>
<organism evidence="4 5">
    <name type="scientific">Roseobacter denitrificans (strain ATCC 33942 / OCh 114)</name>
    <name type="common">Erythrobacter sp. (strain OCh 114)</name>
    <name type="synonym">Roseobacter denitrificans</name>
    <dbReference type="NCBI Taxonomy" id="375451"/>
    <lineage>
        <taxon>Bacteria</taxon>
        <taxon>Pseudomonadati</taxon>
        <taxon>Pseudomonadota</taxon>
        <taxon>Alphaproteobacteria</taxon>
        <taxon>Rhodobacterales</taxon>
        <taxon>Roseobacteraceae</taxon>
        <taxon>Roseobacter</taxon>
    </lineage>
</organism>
<evidence type="ECO:0000313" key="5">
    <source>
        <dbReference type="Proteomes" id="UP000007029"/>
    </source>
</evidence>
<evidence type="ECO:0000256" key="1">
    <source>
        <dbReference type="ARBA" id="ARBA00001946"/>
    </source>
</evidence>
<dbReference type="Pfam" id="PF00293">
    <property type="entry name" value="NUDIX"/>
    <property type="match status" value="1"/>
</dbReference>
<dbReference type="RefSeq" id="WP_011566750.1">
    <property type="nucleotide sequence ID" value="NC_008209.1"/>
</dbReference>
<dbReference type="STRING" id="375451.RD1_0412"/>
<name>Q16D15_ROSDO</name>
<dbReference type="OrthoDB" id="9816040at2"/>
<proteinExistence type="predicted"/>
<dbReference type="PROSITE" id="PS00893">
    <property type="entry name" value="NUDIX_BOX"/>
    <property type="match status" value="1"/>
</dbReference>
<gene>
    <name evidence="4" type="ordered locus">RD1_0412</name>
</gene>
<dbReference type="HOGENOM" id="CLU_126593_1_0_5"/>
<accession>Q16D15</accession>
<protein>
    <recommendedName>
        <fullName evidence="3">Nudix hydrolase domain-containing protein</fullName>
    </recommendedName>
</protein>
<keyword evidence="2" id="KW-0378">Hydrolase</keyword>
<dbReference type="PROSITE" id="PS51462">
    <property type="entry name" value="NUDIX"/>
    <property type="match status" value="1"/>
</dbReference>
<comment type="cofactor">
    <cofactor evidence="1">
        <name>Mg(2+)</name>
        <dbReference type="ChEBI" id="CHEBI:18420"/>
    </cofactor>
</comment>
<dbReference type="EMBL" id="CP000362">
    <property type="protein sequence ID" value="ABG30128.1"/>
    <property type="molecule type" value="Genomic_DNA"/>
</dbReference>
<evidence type="ECO:0000313" key="4">
    <source>
        <dbReference type="EMBL" id="ABG30128.1"/>
    </source>
</evidence>
<keyword evidence="5" id="KW-1185">Reference proteome</keyword>
<dbReference type="InterPro" id="IPR000086">
    <property type="entry name" value="NUDIX_hydrolase_dom"/>
</dbReference>
<dbReference type="eggNOG" id="COG0494">
    <property type="taxonomic scope" value="Bacteria"/>
</dbReference>
<dbReference type="CDD" id="cd04684">
    <property type="entry name" value="NUDIX_Hydrolase"/>
    <property type="match status" value="1"/>
</dbReference>
<dbReference type="GO" id="GO:0016787">
    <property type="term" value="F:hydrolase activity"/>
    <property type="evidence" value="ECO:0007669"/>
    <property type="project" value="UniProtKB-KW"/>
</dbReference>
<dbReference type="InterPro" id="IPR015797">
    <property type="entry name" value="NUDIX_hydrolase-like_dom_sf"/>
</dbReference>
<sequence length="149" mass="16827">MIPRVGHAPEAKRRYTARPGAYAILPHEARFLLTLQVADRLDVQLPGGGIDPGEQPLQALHREVLEEIGWRIANPRKMGVFRRFTYMPEYDLWAEKICHIYVAKPVLQIADPIEEDHETLLLPADQAIDALGNDGDRLFLSRYISMGSG</sequence>
<dbReference type="Gene3D" id="3.90.79.10">
    <property type="entry name" value="Nucleoside Triphosphate Pyrophosphohydrolase"/>
    <property type="match status" value="1"/>
</dbReference>
<dbReference type="InterPro" id="IPR020084">
    <property type="entry name" value="NUDIX_hydrolase_CS"/>
</dbReference>
<feature type="domain" description="Nudix hydrolase" evidence="3">
    <location>
        <begin position="16"/>
        <end position="145"/>
    </location>
</feature>
<evidence type="ECO:0000259" key="3">
    <source>
        <dbReference type="PROSITE" id="PS51462"/>
    </source>
</evidence>
<dbReference type="SUPFAM" id="SSF55811">
    <property type="entry name" value="Nudix"/>
    <property type="match status" value="1"/>
</dbReference>